<name>A0AAD6DJ03_9EURO</name>
<protein>
    <submittedName>
        <fullName evidence="1">Uncharacterized protein</fullName>
    </submittedName>
</protein>
<dbReference type="AlphaFoldDB" id="A0AAD6DJ03"/>
<reference evidence="1 2" key="1">
    <citation type="journal article" date="2023" name="IMA Fungus">
        <title>Comparative genomic study of the Penicillium genus elucidates a diverse pangenome and 15 lateral gene transfer events.</title>
        <authorList>
            <person name="Petersen C."/>
            <person name="Sorensen T."/>
            <person name="Nielsen M.R."/>
            <person name="Sondergaard T.E."/>
            <person name="Sorensen J.L."/>
            <person name="Fitzpatrick D.A."/>
            <person name="Frisvad J.C."/>
            <person name="Nielsen K.L."/>
        </authorList>
    </citation>
    <scope>NUCLEOTIDE SEQUENCE [LARGE SCALE GENOMIC DNA]</scope>
    <source>
        <strain evidence="1 2">IBT 29057</strain>
    </source>
</reference>
<accession>A0AAD6DJ03</accession>
<evidence type="ECO:0000313" key="1">
    <source>
        <dbReference type="EMBL" id="KAJ5585927.1"/>
    </source>
</evidence>
<proteinExistence type="predicted"/>
<keyword evidence="2" id="KW-1185">Reference proteome</keyword>
<organism evidence="1 2">
    <name type="scientific">Penicillium hetheringtonii</name>
    <dbReference type="NCBI Taxonomy" id="911720"/>
    <lineage>
        <taxon>Eukaryota</taxon>
        <taxon>Fungi</taxon>
        <taxon>Dikarya</taxon>
        <taxon>Ascomycota</taxon>
        <taxon>Pezizomycotina</taxon>
        <taxon>Eurotiomycetes</taxon>
        <taxon>Eurotiomycetidae</taxon>
        <taxon>Eurotiales</taxon>
        <taxon>Aspergillaceae</taxon>
        <taxon>Penicillium</taxon>
    </lineage>
</organism>
<dbReference type="EMBL" id="JAQJAC010000004">
    <property type="protein sequence ID" value="KAJ5585927.1"/>
    <property type="molecule type" value="Genomic_DNA"/>
</dbReference>
<evidence type="ECO:0000313" key="2">
    <source>
        <dbReference type="Proteomes" id="UP001216150"/>
    </source>
</evidence>
<sequence length="162" mass="19303">MSTIRDRKVPIWKLRFQYADEYLNKILSSLKGLPAREIRYADTKQLPNIELNEMDFETGFIRRCVGFFKPRVDGTCKVSNTGRDPDNEGEDDFTCYRRLREQGINEHLGLQVYVSYAFKDYAQDLARCYRFDEVWEDISLVYREFFEQHGPKNSLELIYFPL</sequence>
<dbReference type="Proteomes" id="UP001216150">
    <property type="component" value="Unassembled WGS sequence"/>
</dbReference>
<comment type="caution">
    <text evidence="1">The sequence shown here is derived from an EMBL/GenBank/DDBJ whole genome shotgun (WGS) entry which is preliminary data.</text>
</comment>
<gene>
    <name evidence="1" type="ORF">N7450_005714</name>
</gene>